<feature type="non-terminal residue" evidence="1">
    <location>
        <position position="315"/>
    </location>
</feature>
<gene>
    <name evidence="1" type="ORF">ACD_78C00258G0001</name>
</gene>
<reference evidence="1" key="1">
    <citation type="journal article" date="2012" name="Science">
        <title>Fermentation, hydrogen, and sulfur metabolism in multiple uncultivated bacterial phyla.</title>
        <authorList>
            <person name="Wrighton K.C."/>
            <person name="Thomas B.C."/>
            <person name="Sharon I."/>
            <person name="Miller C.S."/>
            <person name="Castelle C.J."/>
            <person name="VerBerkmoes N.C."/>
            <person name="Wilkins M.J."/>
            <person name="Hettich R.L."/>
            <person name="Lipton M.S."/>
            <person name="Williams K.H."/>
            <person name="Long P.E."/>
            <person name="Banfield J.F."/>
        </authorList>
    </citation>
    <scope>NUCLEOTIDE SEQUENCE [LARGE SCALE GENOMIC DNA]</scope>
</reference>
<comment type="caution">
    <text evidence="1">The sequence shown here is derived from an EMBL/GenBank/DDBJ whole genome shotgun (WGS) entry which is preliminary data.</text>
</comment>
<organism evidence="1">
    <name type="scientific">uncultured bacterium</name>
    <name type="common">gcode 4</name>
    <dbReference type="NCBI Taxonomy" id="1234023"/>
    <lineage>
        <taxon>Bacteria</taxon>
        <taxon>environmental samples</taxon>
    </lineage>
</organism>
<accession>K1XX65</accession>
<evidence type="ECO:0000313" key="1">
    <source>
        <dbReference type="EMBL" id="EKD29817.1"/>
    </source>
</evidence>
<proteinExistence type="predicted"/>
<dbReference type="AlphaFoldDB" id="K1XX65"/>
<sequence length="315" mass="37553">MKTIYRYFLLLTLFIVGNLVVSGVFANVDVTNSFGFTYDCTSEWWVLHTTFDLWWHHFYQRDYKIDKPGVIEIKDANHTTTSKSSNISINWCNYKPDTCNVSSWSSWVLDSSDNTSKTISIDTNLHITRSWDSLIINWSWSSNKVRITWFNQTYESTWKNVKLSFLDDKIILEENWSVIEKYTFTNNMYSWTQEYYYEFSSHNTNIKLKKNIFKKTWEGTVMSSDHAYDTFSAFRWSNTWCVDACTYLDPNPNAQWPAYITWLNYWDYTQHAYTTTKVNIYPVSVACSETKYSDWTNYISSDSYTWTLWWIIQPA</sequence>
<name>K1XX65_9BACT</name>
<dbReference type="EMBL" id="AMFJ01034258">
    <property type="protein sequence ID" value="EKD29817.1"/>
    <property type="molecule type" value="Genomic_DNA"/>
</dbReference>
<protein>
    <submittedName>
        <fullName evidence="1">Uncharacterized protein</fullName>
    </submittedName>
</protein>